<dbReference type="EMBL" id="CAEZSE010000027">
    <property type="protein sequence ID" value="CAB4531162.1"/>
    <property type="molecule type" value="Genomic_DNA"/>
</dbReference>
<proteinExistence type="predicted"/>
<dbReference type="InterPro" id="IPR021400">
    <property type="entry name" value="DUF3039"/>
</dbReference>
<protein>
    <submittedName>
        <fullName evidence="2">Unannotated protein</fullName>
    </submittedName>
</protein>
<organism evidence="2">
    <name type="scientific">freshwater metagenome</name>
    <dbReference type="NCBI Taxonomy" id="449393"/>
    <lineage>
        <taxon>unclassified sequences</taxon>
        <taxon>metagenomes</taxon>
        <taxon>ecological metagenomes</taxon>
    </lineage>
</organism>
<reference evidence="2" key="1">
    <citation type="submission" date="2020-05" db="EMBL/GenBank/DDBJ databases">
        <authorList>
            <person name="Chiriac C."/>
            <person name="Salcher M."/>
            <person name="Ghai R."/>
            <person name="Kavagutti S V."/>
        </authorList>
    </citation>
    <scope>NUCLEOTIDE SEQUENCE</scope>
</reference>
<gene>
    <name evidence="1" type="ORF">UFOPK1353_00282</name>
    <name evidence="2" type="ORF">UFOPK2292_00879</name>
</gene>
<dbReference type="AlphaFoldDB" id="A0A6J6MJ63"/>
<sequence length="117" mass="12814">MLSTVKLTVMSAPLSVPLSAPLSSIETSPSTVIDRQTEHVLQTGKPLVAHIVKTERDESAAAKVLEARINGTPLEALCGHVWVPSRDPKQLPMCQACKEIYEMYRGFNDGLNEQPDE</sequence>
<evidence type="ECO:0000313" key="1">
    <source>
        <dbReference type="EMBL" id="CAB4531162.1"/>
    </source>
</evidence>
<dbReference type="Pfam" id="PF11238">
    <property type="entry name" value="DUF3039"/>
    <property type="match status" value="1"/>
</dbReference>
<name>A0A6J6MJ63_9ZZZZ</name>
<dbReference type="EMBL" id="CAEZWU010000125">
    <property type="protein sequence ID" value="CAB4672403.1"/>
    <property type="molecule type" value="Genomic_DNA"/>
</dbReference>
<evidence type="ECO:0000313" key="2">
    <source>
        <dbReference type="EMBL" id="CAB4672403.1"/>
    </source>
</evidence>
<accession>A0A6J6MJ63</accession>